<dbReference type="Pfam" id="PF03597">
    <property type="entry name" value="FixS"/>
    <property type="match status" value="1"/>
</dbReference>
<dbReference type="AlphaFoldDB" id="I5C466"/>
<reference evidence="3 4" key="1">
    <citation type="submission" date="2012-05" db="EMBL/GenBank/DDBJ databases">
        <title>Genome sequence of Nitritalea halalkaliphila LW7.</title>
        <authorList>
            <person name="Jangir P.K."/>
            <person name="Singh A."/>
            <person name="Shivaji S."/>
            <person name="Sharma R."/>
        </authorList>
    </citation>
    <scope>NUCLEOTIDE SEQUENCE [LARGE SCALE GENOMIC DNA]</scope>
    <source>
        <strain evidence="3 4">LW7</strain>
    </source>
</reference>
<gene>
    <name evidence="3" type="ORF">A3SI_09133</name>
</gene>
<proteinExistence type="predicted"/>
<evidence type="ECO:0000313" key="4">
    <source>
        <dbReference type="Proteomes" id="UP000005551"/>
    </source>
</evidence>
<evidence type="ECO:0000256" key="1">
    <source>
        <dbReference type="SAM" id="MobiDB-lite"/>
    </source>
</evidence>
<dbReference type="PANTHER" id="PTHR41532">
    <property type="entry name" value="FIXS PROTEIN"/>
    <property type="match status" value="1"/>
</dbReference>
<name>I5C466_9BACT</name>
<keyword evidence="4" id="KW-1185">Reference proteome</keyword>
<keyword evidence="2" id="KW-0472">Membrane</keyword>
<keyword evidence="2" id="KW-1133">Transmembrane helix</keyword>
<feature type="region of interest" description="Disordered" evidence="1">
    <location>
        <begin position="48"/>
        <end position="77"/>
    </location>
</feature>
<evidence type="ECO:0000256" key="2">
    <source>
        <dbReference type="SAM" id="Phobius"/>
    </source>
</evidence>
<feature type="transmembrane region" description="Helical" evidence="2">
    <location>
        <begin position="6"/>
        <end position="23"/>
    </location>
</feature>
<comment type="caution">
    <text evidence="3">The sequence shown here is derived from an EMBL/GenBank/DDBJ whole genome shotgun (WGS) entry which is preliminary data.</text>
</comment>
<keyword evidence="2" id="KW-0812">Transmembrane</keyword>
<dbReference type="STRING" id="1189621.A3SI_09133"/>
<protein>
    <submittedName>
        <fullName evidence="3">Cbb3-type cytochrome oxidase maturation protein</fullName>
    </submittedName>
</protein>
<dbReference type="RefSeq" id="WP_009054769.1">
    <property type="nucleotide sequence ID" value="NZ_AJYA01000019.1"/>
</dbReference>
<organism evidence="3 4">
    <name type="scientific">Nitritalea halalkaliphila LW7</name>
    <dbReference type="NCBI Taxonomy" id="1189621"/>
    <lineage>
        <taxon>Bacteria</taxon>
        <taxon>Pseudomonadati</taxon>
        <taxon>Bacteroidota</taxon>
        <taxon>Cytophagia</taxon>
        <taxon>Cytophagales</taxon>
        <taxon>Cyclobacteriaceae</taxon>
        <taxon>Nitritalea</taxon>
    </lineage>
</organism>
<dbReference type="NCBIfam" id="TIGR00847">
    <property type="entry name" value="ccoS"/>
    <property type="match status" value="1"/>
</dbReference>
<dbReference type="InterPro" id="IPR004714">
    <property type="entry name" value="Cyt_oxidase_maturation_cbb3"/>
</dbReference>
<dbReference type="EMBL" id="AJYA01000019">
    <property type="protein sequence ID" value="EIM76618.1"/>
    <property type="molecule type" value="Genomic_DNA"/>
</dbReference>
<sequence length="77" mass="8293">MEVIFVLIGISLLLAAGFLYIFFRALKSGQFDDAHTPAIRILFEGKGPKAPAASEAGAAHPTVEKTKSNRIPSTKHK</sequence>
<accession>I5C466</accession>
<dbReference type="PANTHER" id="PTHR41532:SF1">
    <property type="entry name" value="FIXS PROTEIN"/>
    <property type="match status" value="1"/>
</dbReference>
<evidence type="ECO:0000313" key="3">
    <source>
        <dbReference type="EMBL" id="EIM76618.1"/>
    </source>
</evidence>
<feature type="compositionally biased region" description="Low complexity" evidence="1">
    <location>
        <begin position="48"/>
        <end position="59"/>
    </location>
</feature>
<dbReference type="OrthoDB" id="9802763at2"/>
<dbReference type="Proteomes" id="UP000005551">
    <property type="component" value="Unassembled WGS sequence"/>
</dbReference>